<dbReference type="InterPro" id="IPR029067">
    <property type="entry name" value="CDC48_domain_2-like_sf"/>
</dbReference>
<keyword evidence="8" id="KW-0378">Hydrolase</keyword>
<evidence type="ECO:0000256" key="14">
    <source>
        <dbReference type="ARBA" id="ARBA00034532"/>
    </source>
</evidence>
<dbReference type="GO" id="GO:0005524">
    <property type="term" value="F:ATP binding"/>
    <property type="evidence" value="ECO:0007669"/>
    <property type="project" value="UniProtKB-KW"/>
</dbReference>
<dbReference type="InterPro" id="IPR015342">
    <property type="entry name" value="PEX1-N_C-lobe"/>
</dbReference>
<evidence type="ECO:0000256" key="17">
    <source>
        <dbReference type="ARBA" id="ARBA00064205"/>
    </source>
</evidence>
<accession>A0A7R8UHY3</accession>
<evidence type="ECO:0000256" key="11">
    <source>
        <dbReference type="ARBA" id="ARBA00023136"/>
    </source>
</evidence>
<evidence type="ECO:0000256" key="6">
    <source>
        <dbReference type="ARBA" id="ARBA00022737"/>
    </source>
</evidence>
<feature type="domain" description="AAA+ ATPase" evidence="18">
    <location>
        <begin position="750"/>
        <end position="886"/>
    </location>
</feature>
<dbReference type="PANTHER" id="PTHR23077:SF12">
    <property type="entry name" value="PEROXISOMAL ATPASE PEX1"/>
    <property type="match status" value="1"/>
</dbReference>
<keyword evidence="5" id="KW-0962">Peroxisome biogenesis</keyword>
<protein>
    <recommendedName>
        <fullName evidence="14">Peroxisomal ATPase PEX1</fullName>
    </recommendedName>
    <alternativeName>
        <fullName evidence="13">Peroxin-1</fullName>
    </alternativeName>
</protein>
<evidence type="ECO:0000256" key="1">
    <source>
        <dbReference type="ARBA" id="ARBA00004514"/>
    </source>
</evidence>
<dbReference type="GO" id="GO:0005829">
    <property type="term" value="C:cytosol"/>
    <property type="evidence" value="ECO:0007669"/>
    <property type="project" value="UniProtKB-SubCell"/>
</dbReference>
<evidence type="ECO:0000256" key="5">
    <source>
        <dbReference type="ARBA" id="ARBA00022593"/>
    </source>
</evidence>
<dbReference type="SUPFAM" id="SSF50692">
    <property type="entry name" value="ADC-like"/>
    <property type="match status" value="1"/>
</dbReference>
<keyword evidence="10" id="KW-0653">Protein transport</keyword>
<dbReference type="GO" id="GO:0016887">
    <property type="term" value="F:ATP hydrolysis activity"/>
    <property type="evidence" value="ECO:0007669"/>
    <property type="project" value="InterPro"/>
</dbReference>
<keyword evidence="4" id="KW-0963">Cytoplasm</keyword>
<keyword evidence="7" id="KW-0547">Nucleotide-binding</keyword>
<evidence type="ECO:0000256" key="3">
    <source>
        <dbReference type="ARBA" id="ARBA00022448"/>
    </source>
</evidence>
<comment type="catalytic activity">
    <reaction evidence="16">
        <text>ATP + H2O = ADP + phosphate + H(+)</text>
        <dbReference type="Rhea" id="RHEA:13065"/>
        <dbReference type="ChEBI" id="CHEBI:15377"/>
        <dbReference type="ChEBI" id="CHEBI:15378"/>
        <dbReference type="ChEBI" id="CHEBI:30616"/>
        <dbReference type="ChEBI" id="CHEBI:43474"/>
        <dbReference type="ChEBI" id="CHEBI:456216"/>
    </reaction>
    <physiologicalReaction direction="left-to-right" evidence="16">
        <dbReference type="Rhea" id="RHEA:13066"/>
    </physiologicalReaction>
</comment>
<evidence type="ECO:0000256" key="12">
    <source>
        <dbReference type="ARBA" id="ARBA00023140"/>
    </source>
</evidence>
<dbReference type="InterPro" id="IPR009010">
    <property type="entry name" value="Asp_de-COase-like_dom_sf"/>
</dbReference>
<evidence type="ECO:0000256" key="13">
    <source>
        <dbReference type="ARBA" id="ARBA00032509"/>
    </source>
</evidence>
<dbReference type="EMBL" id="LR899010">
    <property type="protein sequence ID" value="CAD7081116.1"/>
    <property type="molecule type" value="Genomic_DNA"/>
</dbReference>
<evidence type="ECO:0000313" key="20">
    <source>
        <dbReference type="Proteomes" id="UP000594454"/>
    </source>
</evidence>
<dbReference type="GO" id="GO:0016558">
    <property type="term" value="P:protein import into peroxisome matrix"/>
    <property type="evidence" value="ECO:0007669"/>
    <property type="project" value="TreeGrafter"/>
</dbReference>
<dbReference type="PANTHER" id="PTHR23077">
    <property type="entry name" value="AAA-FAMILY ATPASE"/>
    <property type="match status" value="1"/>
</dbReference>
<sequence>MFRRTFKLTYRPMRNNFVLLPSNYYDLVSTYENGCLSLSCGKVLHYVTWAPHAGPMKDTEIGINARVAKEIGLKENDLVKVALVESMLPIRSVFVTPVTAKDWEIIELSTEQIQTTLLEQTRVINSTQILVVWINRSMQVNFTVDKLKPNISYGRLDNDTELIVAPKLEANGPYVNGLNHNVSPPALARSQTFASNDGMAFNPLARSTTTSNALRSLKANPPTSFNQKAEKLERMIKDLKKENSRTFEFRVVSGKWESGQISDVFVTRSNLPEFMDLEQVYLLKTVEENDYYVNVKIVSECDTFPKNIHRTIEVNENLMKMLKIKELQKVTLRPKHTILNFLEKIELFPNVKTNYKIVERAFKSYVIENTKLYPLLLNQNQIVRLEDNLYVTVKITPEHFPYCLINEQILKECKIYAADQVKRVEYVMDIEASEDNLLSVADLISIKQFDAIVDSFVEQIKMNLCLDERNSVLKQGHFLISGAANSGKTVLIERILDKLVKKPYSCFYDIFYCTRSKGRKVDSVQKDLRQIFTAALNSAPAIVVLENLDVLAHSVGDQQTQDSEYFNRIADVVQHLIVEFTTNNPIAVIATVGNEQNLNTRLHSPRGRHIFQMIAKIPDLERDDRETILKELCSHIDSQKLNLEKFANLTEGYNFGDLVQFVERGIFYAYRINQMAPVLNNNLLAMSLENTNSYCLQGIENHNNQNSAEDDDIVEVSSLSGLESVVTVLEEVLMWPSKFPTIFDESPLRNQAGVLLFGPPGTGKTFLVSQIAKCWNLRIISVKGPELLAKYIGQSEENVRNLFNRARSAKPCLLFFDEFDSLAPKRGHDSTGVTDRVVNQLLTELDGVEGLNGVTVVAATSRPELLDPALLRSGRIDRLVECQLPNAEARLGIFKMLSRTLHLHKSVDFNYFASRTEGFTGADIQSILTTANMTAVKEVLAKTKEENLPDKIDITQTHLIDALNSTRPSLSPLDIAKYQHTYARFTNKEKNPREFVVQRATLA</sequence>
<dbReference type="SUPFAM" id="SSF52540">
    <property type="entry name" value="P-loop containing nucleoside triphosphate hydrolases"/>
    <property type="match status" value="2"/>
</dbReference>
<dbReference type="GO" id="GO:0005778">
    <property type="term" value="C:peroxisomal membrane"/>
    <property type="evidence" value="ECO:0007669"/>
    <property type="project" value="UniProtKB-SubCell"/>
</dbReference>
<dbReference type="InterPro" id="IPR003593">
    <property type="entry name" value="AAA+_ATPase"/>
</dbReference>
<dbReference type="InParanoid" id="A0A7R8UHY3"/>
<dbReference type="Pfam" id="PF00004">
    <property type="entry name" value="AAA"/>
    <property type="match status" value="2"/>
</dbReference>
<dbReference type="OMA" id="QGFVNIQ"/>
<evidence type="ECO:0000256" key="4">
    <source>
        <dbReference type="ARBA" id="ARBA00022490"/>
    </source>
</evidence>
<feature type="domain" description="AAA+ ATPase" evidence="18">
    <location>
        <begin position="474"/>
        <end position="618"/>
    </location>
</feature>
<dbReference type="Pfam" id="PF17862">
    <property type="entry name" value="AAA_lid_3"/>
    <property type="match status" value="1"/>
</dbReference>
<keyword evidence="3" id="KW-0813">Transport</keyword>
<comment type="subcellular location">
    <subcellularLocation>
        <location evidence="1">Cytoplasm</location>
        <location evidence="1">Cytosol</location>
    </subcellularLocation>
    <subcellularLocation>
        <location evidence="15">Peroxisome membrane</location>
    </subcellularLocation>
</comment>
<dbReference type="Gene3D" id="3.40.50.300">
    <property type="entry name" value="P-loop containing nucleotide triphosphate hydrolases"/>
    <property type="match status" value="2"/>
</dbReference>
<evidence type="ECO:0000256" key="8">
    <source>
        <dbReference type="ARBA" id="ARBA00022801"/>
    </source>
</evidence>
<dbReference type="FunFam" id="3.40.50.300:FF:000149">
    <property type="entry name" value="Nuclear valosin-containing protein-like"/>
    <property type="match status" value="1"/>
</dbReference>
<keyword evidence="12" id="KW-0576">Peroxisome</keyword>
<evidence type="ECO:0000256" key="10">
    <source>
        <dbReference type="ARBA" id="ARBA00022927"/>
    </source>
</evidence>
<dbReference type="Pfam" id="PF09262">
    <property type="entry name" value="PEX-1N"/>
    <property type="match status" value="1"/>
</dbReference>
<dbReference type="SUPFAM" id="SSF54585">
    <property type="entry name" value="Cdc48 domain 2-like"/>
    <property type="match status" value="1"/>
</dbReference>
<comment type="subunit">
    <text evidence="17">Interacts with PEX6; forming the PEX1-PEX6 AAA ATPase complex, which is composed of a heterohexamer formed by a trimer of PEX1-PEX6 dimers.</text>
</comment>
<dbReference type="InterPro" id="IPR041569">
    <property type="entry name" value="AAA_lid_3"/>
</dbReference>
<dbReference type="SMART" id="SM00382">
    <property type="entry name" value="AAA"/>
    <property type="match status" value="2"/>
</dbReference>
<keyword evidence="11" id="KW-0472">Membrane</keyword>
<dbReference type="InterPro" id="IPR003959">
    <property type="entry name" value="ATPase_AAA_core"/>
</dbReference>
<dbReference type="InterPro" id="IPR050168">
    <property type="entry name" value="AAA_ATPase_domain"/>
</dbReference>
<dbReference type="CDD" id="cd19526">
    <property type="entry name" value="RecA-like_PEX1_r2"/>
    <property type="match status" value="1"/>
</dbReference>
<proteinExistence type="inferred from homology"/>
<dbReference type="InterPro" id="IPR003960">
    <property type="entry name" value="ATPase_AAA_CS"/>
</dbReference>
<name>A0A7R8UHY3_HERIL</name>
<organism evidence="19 20">
    <name type="scientific">Hermetia illucens</name>
    <name type="common">Black soldier fly</name>
    <dbReference type="NCBI Taxonomy" id="343691"/>
    <lineage>
        <taxon>Eukaryota</taxon>
        <taxon>Metazoa</taxon>
        <taxon>Ecdysozoa</taxon>
        <taxon>Arthropoda</taxon>
        <taxon>Hexapoda</taxon>
        <taxon>Insecta</taxon>
        <taxon>Pterygota</taxon>
        <taxon>Neoptera</taxon>
        <taxon>Endopterygota</taxon>
        <taxon>Diptera</taxon>
        <taxon>Brachycera</taxon>
        <taxon>Stratiomyomorpha</taxon>
        <taxon>Stratiomyidae</taxon>
        <taxon>Hermetiinae</taxon>
        <taxon>Hermetia</taxon>
    </lineage>
</organism>
<evidence type="ECO:0000256" key="16">
    <source>
        <dbReference type="ARBA" id="ARBA00048778"/>
    </source>
</evidence>
<dbReference type="FunFam" id="1.10.8.60:FF:000105">
    <property type="entry name" value="PeRoXisome assembly factor"/>
    <property type="match status" value="1"/>
</dbReference>
<evidence type="ECO:0000313" key="19">
    <source>
        <dbReference type="EMBL" id="CAD7081116.1"/>
    </source>
</evidence>
<comment type="similarity">
    <text evidence="2">Belongs to the AAA ATPase family.</text>
</comment>
<dbReference type="Gene3D" id="2.40.40.20">
    <property type="match status" value="1"/>
</dbReference>
<dbReference type="Gene3D" id="3.10.330.10">
    <property type="match status" value="1"/>
</dbReference>
<evidence type="ECO:0000256" key="2">
    <source>
        <dbReference type="ARBA" id="ARBA00006914"/>
    </source>
</evidence>
<dbReference type="FunCoup" id="A0A7R8UHY3">
    <property type="interactions" value="1872"/>
</dbReference>
<reference evidence="19 20" key="1">
    <citation type="submission" date="2020-11" db="EMBL/GenBank/DDBJ databases">
        <authorList>
            <person name="Wallbank WR R."/>
            <person name="Pardo Diaz C."/>
            <person name="Kozak K."/>
            <person name="Martin S."/>
            <person name="Jiggins C."/>
            <person name="Moest M."/>
            <person name="Warren A I."/>
            <person name="Generalovic N T."/>
            <person name="Byers J.R.P. K."/>
            <person name="Montejo-Kovacevich G."/>
            <person name="Yen C E."/>
        </authorList>
    </citation>
    <scope>NUCLEOTIDE SEQUENCE [LARGE SCALE GENOMIC DNA]</scope>
</reference>
<dbReference type="AlphaFoldDB" id="A0A7R8UHY3"/>
<dbReference type="PROSITE" id="PS00674">
    <property type="entry name" value="AAA"/>
    <property type="match status" value="1"/>
</dbReference>
<keyword evidence="20" id="KW-1185">Reference proteome</keyword>
<keyword evidence="9" id="KW-0067">ATP-binding</keyword>
<dbReference type="Gene3D" id="1.10.8.60">
    <property type="match status" value="2"/>
</dbReference>
<evidence type="ECO:0000259" key="18">
    <source>
        <dbReference type="SMART" id="SM00382"/>
    </source>
</evidence>
<dbReference type="InterPro" id="IPR027417">
    <property type="entry name" value="P-loop_NTPase"/>
</dbReference>
<dbReference type="Proteomes" id="UP000594454">
    <property type="component" value="Chromosome 2"/>
</dbReference>
<gene>
    <name evidence="19" type="ORF">HERILL_LOCUS4239</name>
</gene>
<evidence type="ECO:0000256" key="9">
    <source>
        <dbReference type="ARBA" id="ARBA00022840"/>
    </source>
</evidence>
<evidence type="ECO:0000256" key="15">
    <source>
        <dbReference type="ARBA" id="ARBA00046271"/>
    </source>
</evidence>
<keyword evidence="6" id="KW-0677">Repeat</keyword>
<evidence type="ECO:0000256" key="7">
    <source>
        <dbReference type="ARBA" id="ARBA00022741"/>
    </source>
</evidence>
<dbReference type="OrthoDB" id="5984265at2759"/>